<dbReference type="KEGG" id="pte:PTT_06621"/>
<keyword evidence="2" id="KW-1185">Reference proteome</keyword>
<evidence type="ECO:0000313" key="2">
    <source>
        <dbReference type="Proteomes" id="UP000001067"/>
    </source>
</evidence>
<protein>
    <submittedName>
        <fullName evidence="1">Uncharacterized protein</fullName>
    </submittedName>
</protein>
<reference evidence="1 2" key="1">
    <citation type="journal article" date="2010" name="Genome Biol.">
        <title>A first genome assembly of the barley fungal pathogen Pyrenophora teres f. teres.</title>
        <authorList>
            <person name="Ellwood S.R."/>
            <person name="Liu Z."/>
            <person name="Syme R.A."/>
            <person name="Lai Z."/>
            <person name="Hane J.K."/>
            <person name="Keiper F."/>
            <person name="Moffat C.S."/>
            <person name="Oliver R.P."/>
            <person name="Friesen T.L."/>
        </authorList>
    </citation>
    <scope>NUCLEOTIDE SEQUENCE [LARGE SCALE GENOMIC DNA]</scope>
    <source>
        <strain evidence="1 2">0-1</strain>
    </source>
</reference>
<dbReference type="AlphaFoldDB" id="E3RFU7"/>
<organism evidence="2">
    <name type="scientific">Pyrenophora teres f. teres (strain 0-1)</name>
    <name type="common">Barley net blotch fungus</name>
    <name type="synonym">Drechslera teres f. teres</name>
    <dbReference type="NCBI Taxonomy" id="861557"/>
    <lineage>
        <taxon>Eukaryota</taxon>
        <taxon>Fungi</taxon>
        <taxon>Dikarya</taxon>
        <taxon>Ascomycota</taxon>
        <taxon>Pezizomycotina</taxon>
        <taxon>Dothideomycetes</taxon>
        <taxon>Pleosporomycetidae</taxon>
        <taxon>Pleosporales</taxon>
        <taxon>Pleosporineae</taxon>
        <taxon>Pleosporaceae</taxon>
        <taxon>Pyrenophora</taxon>
    </lineage>
</organism>
<dbReference type="OrthoDB" id="3692449at2759"/>
<dbReference type="EMBL" id="GL532819">
    <property type="protein sequence ID" value="EFQ95402.1"/>
    <property type="molecule type" value="Genomic_DNA"/>
</dbReference>
<sequence length="65" mass="7220">MRNYINYITKLEFLPAFKAAFDQAFTPANICSAFRSAGLVPLQPEAVLSKKGAKVIILSTKLMRD</sequence>
<evidence type="ECO:0000313" key="1">
    <source>
        <dbReference type="EMBL" id="EFQ95402.1"/>
    </source>
</evidence>
<proteinExistence type="predicted"/>
<gene>
    <name evidence="1" type="ORF">PTT_06621</name>
</gene>
<dbReference type="HOGENOM" id="CLU_013929_15_5_1"/>
<accession>E3RFU7</accession>
<name>E3RFU7_PYRTT</name>
<dbReference type="Proteomes" id="UP000001067">
    <property type="component" value="Unassembled WGS sequence"/>
</dbReference>
<dbReference type="STRING" id="861557.E3RFU7"/>